<gene>
    <name evidence="1" type="ORF">K435DRAFT_880169</name>
</gene>
<protein>
    <submittedName>
        <fullName evidence="1">Uncharacterized protein</fullName>
    </submittedName>
</protein>
<keyword evidence="2" id="KW-1185">Reference proteome</keyword>
<reference evidence="1 2" key="1">
    <citation type="journal article" date="2019" name="Nat. Ecol. Evol.">
        <title>Megaphylogeny resolves global patterns of mushroom evolution.</title>
        <authorList>
            <person name="Varga T."/>
            <person name="Krizsan K."/>
            <person name="Foldi C."/>
            <person name="Dima B."/>
            <person name="Sanchez-Garcia M."/>
            <person name="Sanchez-Ramirez S."/>
            <person name="Szollosi G.J."/>
            <person name="Szarkandi J.G."/>
            <person name="Papp V."/>
            <person name="Albert L."/>
            <person name="Andreopoulos W."/>
            <person name="Angelini C."/>
            <person name="Antonin V."/>
            <person name="Barry K.W."/>
            <person name="Bougher N.L."/>
            <person name="Buchanan P."/>
            <person name="Buyck B."/>
            <person name="Bense V."/>
            <person name="Catcheside P."/>
            <person name="Chovatia M."/>
            <person name="Cooper J."/>
            <person name="Damon W."/>
            <person name="Desjardin D."/>
            <person name="Finy P."/>
            <person name="Geml J."/>
            <person name="Haridas S."/>
            <person name="Hughes K."/>
            <person name="Justo A."/>
            <person name="Karasinski D."/>
            <person name="Kautmanova I."/>
            <person name="Kiss B."/>
            <person name="Kocsube S."/>
            <person name="Kotiranta H."/>
            <person name="LaButti K.M."/>
            <person name="Lechner B.E."/>
            <person name="Liimatainen K."/>
            <person name="Lipzen A."/>
            <person name="Lukacs Z."/>
            <person name="Mihaltcheva S."/>
            <person name="Morgado L.N."/>
            <person name="Niskanen T."/>
            <person name="Noordeloos M.E."/>
            <person name="Ohm R.A."/>
            <person name="Ortiz-Santana B."/>
            <person name="Ovrebo C."/>
            <person name="Racz N."/>
            <person name="Riley R."/>
            <person name="Savchenko A."/>
            <person name="Shiryaev A."/>
            <person name="Soop K."/>
            <person name="Spirin V."/>
            <person name="Szebenyi C."/>
            <person name="Tomsovsky M."/>
            <person name="Tulloss R.E."/>
            <person name="Uehling J."/>
            <person name="Grigoriev I.V."/>
            <person name="Vagvolgyi C."/>
            <person name="Papp T."/>
            <person name="Martin F.M."/>
            <person name="Miettinen O."/>
            <person name="Hibbett D.S."/>
            <person name="Nagy L.G."/>
        </authorList>
    </citation>
    <scope>NUCLEOTIDE SEQUENCE [LARGE SCALE GENOMIC DNA]</scope>
    <source>
        <strain evidence="1 2">CBS 962.96</strain>
    </source>
</reference>
<sequence>MADNSYFGQCAAINFLNLRCHHHAELQAQGKPVRRKHSHMHTKSRPGINTDIIEEDAESAINSIHWQGPLRSNSEGQECELENEDLDVEMSFDVLEKEIHAEDDLFKDVEGDLDLAEANILDGRLYDFKELENVDKGVEPKGFEDEIDVLEGSTESTWSVQGIMHASGL</sequence>
<evidence type="ECO:0000313" key="1">
    <source>
        <dbReference type="EMBL" id="THU75791.1"/>
    </source>
</evidence>
<name>A0A4S8KK83_DENBC</name>
<proteinExistence type="predicted"/>
<dbReference type="AlphaFoldDB" id="A0A4S8KK83"/>
<accession>A0A4S8KK83</accession>
<dbReference type="EMBL" id="ML181529">
    <property type="protein sequence ID" value="THU75791.1"/>
    <property type="molecule type" value="Genomic_DNA"/>
</dbReference>
<organism evidence="1 2">
    <name type="scientific">Dendrothele bispora (strain CBS 962.96)</name>
    <dbReference type="NCBI Taxonomy" id="1314807"/>
    <lineage>
        <taxon>Eukaryota</taxon>
        <taxon>Fungi</taxon>
        <taxon>Dikarya</taxon>
        <taxon>Basidiomycota</taxon>
        <taxon>Agaricomycotina</taxon>
        <taxon>Agaricomycetes</taxon>
        <taxon>Agaricomycetidae</taxon>
        <taxon>Agaricales</taxon>
        <taxon>Agaricales incertae sedis</taxon>
        <taxon>Dendrothele</taxon>
    </lineage>
</organism>
<evidence type="ECO:0000313" key="2">
    <source>
        <dbReference type="Proteomes" id="UP000297245"/>
    </source>
</evidence>
<dbReference type="Proteomes" id="UP000297245">
    <property type="component" value="Unassembled WGS sequence"/>
</dbReference>
<dbReference type="OrthoDB" id="3226942at2759"/>